<dbReference type="GO" id="GO:0006508">
    <property type="term" value="P:proteolysis"/>
    <property type="evidence" value="ECO:0007669"/>
    <property type="project" value="UniProtKB-KW"/>
</dbReference>
<sequence>YLAAALPAAALALDGGLFSDTRIVQQPGLLRFPVTATEGASIIGKFSKRQTEISSFAARSGTLYTVNINIGTPGQTVPVQFDTGSSELWVNPTCSKSSTPAFCDAQPQLTGSSSLVDTGAAGSVTYGTGYADFNYVVDYVRLGAATITQQIFGVAYDSAHAVVGIMGAGPDLGGWTSSPYPLVIDSLASQQLINSRAFSMDLRGFTSDQGSVIFGGVDTKKYEEDLFSLPVVPAAQSPDGYTRWWVNLAGIKVNQADGTVVPVYTPPSGGSGQPVLLDSGYTLSALPTAIFDNLVAAFPSAVYVPSADLYVVDCLDPGQGGSVDFVFGDDSSDKTIRVPYNDFVWHVPDSSLCVLGAFEDDFPVLGDTFLRSAYVVYDWDNKKVHIAQSANCGTNLIAIGPASEGVPQEPGCPKVTPEPPVSSSSVISSSMPVSSSVASSSAPASSSVASSSLPASSSAVVSSSSYPSSSAPISSIPSSSGYLPSSITPSASLPVDTITFTCTDIYTITSCPPHVTNCHAGAVTTHIVPVTTTVCPQTTATYAIPQKYVCPATGGHGCKPGETITRTVPLTLKPYVP</sequence>
<feature type="active site" evidence="6">
    <location>
        <position position="82"/>
    </location>
</feature>
<name>A0AA39YIB3_9PEZI</name>
<comment type="caution">
    <text evidence="9">The sequence shown here is derived from an EMBL/GenBank/DDBJ whole genome shotgun (WGS) entry which is preliminary data.</text>
</comment>
<dbReference type="Proteomes" id="UP001174936">
    <property type="component" value="Unassembled WGS sequence"/>
</dbReference>
<dbReference type="Gene3D" id="2.40.70.10">
    <property type="entry name" value="Acid Proteases"/>
    <property type="match status" value="2"/>
</dbReference>
<dbReference type="CDD" id="cd05474">
    <property type="entry name" value="SAP_like"/>
    <property type="match status" value="1"/>
</dbReference>
<evidence type="ECO:0000256" key="3">
    <source>
        <dbReference type="ARBA" id="ARBA00022729"/>
    </source>
</evidence>
<evidence type="ECO:0000256" key="4">
    <source>
        <dbReference type="ARBA" id="ARBA00022750"/>
    </source>
</evidence>
<dbReference type="SUPFAM" id="SSF50630">
    <property type="entry name" value="Acid proteases"/>
    <property type="match status" value="1"/>
</dbReference>
<feature type="domain" description="Peptidase A1" evidence="8">
    <location>
        <begin position="64"/>
        <end position="387"/>
    </location>
</feature>
<evidence type="ECO:0000256" key="2">
    <source>
        <dbReference type="ARBA" id="ARBA00022670"/>
    </source>
</evidence>
<proteinExistence type="inferred from homology"/>
<keyword evidence="4" id="KW-0064">Aspartyl protease</keyword>
<feature type="non-terminal residue" evidence="9">
    <location>
        <position position="577"/>
    </location>
</feature>
<keyword evidence="2" id="KW-0645">Protease</keyword>
<evidence type="ECO:0000256" key="6">
    <source>
        <dbReference type="PIRSR" id="PIRSR601461-1"/>
    </source>
</evidence>
<organism evidence="9 10">
    <name type="scientific">Cercophora newfieldiana</name>
    <dbReference type="NCBI Taxonomy" id="92897"/>
    <lineage>
        <taxon>Eukaryota</taxon>
        <taxon>Fungi</taxon>
        <taxon>Dikarya</taxon>
        <taxon>Ascomycota</taxon>
        <taxon>Pezizomycotina</taxon>
        <taxon>Sordariomycetes</taxon>
        <taxon>Sordariomycetidae</taxon>
        <taxon>Sordariales</taxon>
        <taxon>Lasiosphaeriaceae</taxon>
        <taxon>Cercophora</taxon>
    </lineage>
</organism>
<keyword evidence="10" id="KW-1185">Reference proteome</keyword>
<keyword evidence="5" id="KW-0378">Hydrolase</keyword>
<evidence type="ECO:0000256" key="5">
    <source>
        <dbReference type="ARBA" id="ARBA00022801"/>
    </source>
</evidence>
<dbReference type="PROSITE" id="PS51767">
    <property type="entry name" value="PEPTIDASE_A1"/>
    <property type="match status" value="1"/>
</dbReference>
<feature type="region of interest" description="Disordered" evidence="7">
    <location>
        <begin position="407"/>
        <end position="427"/>
    </location>
</feature>
<accession>A0AA39YIB3</accession>
<feature type="non-terminal residue" evidence="9">
    <location>
        <position position="1"/>
    </location>
</feature>
<dbReference type="AlphaFoldDB" id="A0AA39YIB3"/>
<comment type="similarity">
    <text evidence="1">Belongs to the peptidase A1 family.</text>
</comment>
<dbReference type="Pfam" id="PF00026">
    <property type="entry name" value="Asp"/>
    <property type="match status" value="1"/>
</dbReference>
<evidence type="ECO:0000259" key="8">
    <source>
        <dbReference type="PROSITE" id="PS51767"/>
    </source>
</evidence>
<gene>
    <name evidence="9" type="ORF">B0T16DRAFT_296131</name>
</gene>
<dbReference type="PANTHER" id="PTHR47966">
    <property type="entry name" value="BETA-SITE APP-CLEAVING ENZYME, ISOFORM A-RELATED"/>
    <property type="match status" value="1"/>
</dbReference>
<dbReference type="PRINTS" id="PR00792">
    <property type="entry name" value="PEPSIN"/>
</dbReference>
<evidence type="ECO:0000256" key="1">
    <source>
        <dbReference type="ARBA" id="ARBA00007447"/>
    </source>
</evidence>
<dbReference type="GO" id="GO:0004190">
    <property type="term" value="F:aspartic-type endopeptidase activity"/>
    <property type="evidence" value="ECO:0007669"/>
    <property type="project" value="UniProtKB-KW"/>
</dbReference>
<dbReference type="InterPro" id="IPR021109">
    <property type="entry name" value="Peptidase_aspartic_dom_sf"/>
</dbReference>
<feature type="active site" evidence="6">
    <location>
        <position position="278"/>
    </location>
</feature>
<dbReference type="PANTHER" id="PTHR47966:SF65">
    <property type="entry name" value="ASPARTIC-TYPE ENDOPEPTIDASE"/>
    <property type="match status" value="1"/>
</dbReference>
<evidence type="ECO:0000256" key="7">
    <source>
        <dbReference type="SAM" id="MobiDB-lite"/>
    </source>
</evidence>
<reference evidence="9" key="1">
    <citation type="submission" date="2023-06" db="EMBL/GenBank/DDBJ databases">
        <title>Genome-scale phylogeny and comparative genomics of the fungal order Sordariales.</title>
        <authorList>
            <consortium name="Lawrence Berkeley National Laboratory"/>
            <person name="Hensen N."/>
            <person name="Bonometti L."/>
            <person name="Westerberg I."/>
            <person name="Brannstrom I.O."/>
            <person name="Guillou S."/>
            <person name="Cros-Aarteil S."/>
            <person name="Calhoun S."/>
            <person name="Haridas S."/>
            <person name="Kuo A."/>
            <person name="Mondo S."/>
            <person name="Pangilinan J."/>
            <person name="Riley R."/>
            <person name="Labutti K."/>
            <person name="Andreopoulos B."/>
            <person name="Lipzen A."/>
            <person name="Chen C."/>
            <person name="Yanf M."/>
            <person name="Daum C."/>
            <person name="Ng V."/>
            <person name="Clum A."/>
            <person name="Steindorff A."/>
            <person name="Ohm R."/>
            <person name="Martin F."/>
            <person name="Silar P."/>
            <person name="Natvig D."/>
            <person name="Lalanne C."/>
            <person name="Gautier V."/>
            <person name="Ament-Velasquez S.L."/>
            <person name="Kruys A."/>
            <person name="Hutchinson M.I."/>
            <person name="Powell A.J."/>
            <person name="Barry K."/>
            <person name="Miller A.N."/>
            <person name="Grigoriev I.V."/>
            <person name="Debuchy R."/>
            <person name="Gladieux P."/>
            <person name="Thoren M.H."/>
            <person name="Johannesson H."/>
        </authorList>
    </citation>
    <scope>NUCLEOTIDE SEQUENCE</scope>
    <source>
        <strain evidence="9">SMH2532-1</strain>
    </source>
</reference>
<evidence type="ECO:0000313" key="9">
    <source>
        <dbReference type="EMBL" id="KAK0653146.1"/>
    </source>
</evidence>
<evidence type="ECO:0000313" key="10">
    <source>
        <dbReference type="Proteomes" id="UP001174936"/>
    </source>
</evidence>
<dbReference type="InterPro" id="IPR033876">
    <property type="entry name" value="SAP-like"/>
</dbReference>
<dbReference type="InterPro" id="IPR001461">
    <property type="entry name" value="Aspartic_peptidase_A1"/>
</dbReference>
<dbReference type="InterPro" id="IPR033121">
    <property type="entry name" value="PEPTIDASE_A1"/>
</dbReference>
<protein>
    <submittedName>
        <fullName evidence="9">Aspartic peptidase domain-containing protein</fullName>
    </submittedName>
</protein>
<keyword evidence="3" id="KW-0732">Signal</keyword>
<dbReference type="EMBL" id="JAULSV010000002">
    <property type="protein sequence ID" value="KAK0653146.1"/>
    <property type="molecule type" value="Genomic_DNA"/>
</dbReference>